<gene>
    <name evidence="1" type="ORF">BSD66_03915</name>
</gene>
<proteinExistence type="predicted"/>
<sequence>MLLVGLPPVAEKDNDDVTVAETDEYDDREFYFWRPYFLPKGRPKAALGLIMEKGVGHCHNQPVYINAIDNHYQLYWWRKIVKMKGQRRMAMNGMRFFVNHLNS</sequence>
<dbReference type="EMBL" id="AAKTIB010000002">
    <property type="protein sequence ID" value="ECV4055264.1"/>
    <property type="molecule type" value="Genomic_DNA"/>
</dbReference>
<dbReference type="RefSeq" id="WP_023238445.1">
    <property type="nucleotide sequence ID" value="NZ_CP030005.1"/>
</dbReference>
<dbReference type="AlphaFoldDB" id="A0A3U8PH87"/>
<name>A0A3U8PH87_SALBE</name>
<protein>
    <submittedName>
        <fullName evidence="1">Uncharacterized protein</fullName>
    </submittedName>
</protein>
<accession>A0A3U8PH87</accession>
<comment type="caution">
    <text evidence="1">The sequence shown here is derived from an EMBL/GenBank/DDBJ whole genome shotgun (WGS) entry which is preliminary data.</text>
</comment>
<reference evidence="1" key="1">
    <citation type="submission" date="2018-07" db="EMBL/GenBank/DDBJ databases">
        <authorList>
            <consortium name="PulseNet: The National Subtyping Network for Foodborne Disease Surveillance"/>
            <person name="Tarr C.L."/>
            <person name="Trees E."/>
            <person name="Katz L.S."/>
            <person name="Carleton-Romer H.A."/>
            <person name="Stroika S."/>
            <person name="Kucerova Z."/>
            <person name="Roache K.F."/>
            <person name="Sabol A.L."/>
            <person name="Besser J."/>
            <person name="Gerner-Smidt P."/>
        </authorList>
    </citation>
    <scope>NUCLEOTIDE SEQUENCE</scope>
    <source>
        <strain evidence="1">2014AM-2265</strain>
    </source>
</reference>
<evidence type="ECO:0000313" key="1">
    <source>
        <dbReference type="EMBL" id="ECV4055264.1"/>
    </source>
</evidence>
<organism evidence="1">
    <name type="scientific">Salmonella berta</name>
    <dbReference type="NCBI Taxonomy" id="28142"/>
    <lineage>
        <taxon>Bacteria</taxon>
        <taxon>Pseudomonadati</taxon>
        <taxon>Pseudomonadota</taxon>
        <taxon>Gammaproteobacteria</taxon>
        <taxon>Enterobacterales</taxon>
        <taxon>Enterobacteriaceae</taxon>
        <taxon>Salmonella</taxon>
    </lineage>
</organism>